<sequence length="247" mass="27401">MYDKSYDFDTQSLSSTAPLLDDDDRSSTYQAPRRVPPVYYFYKGNGVTSKARVVSADGCDYYLDADVHQSKDSTIKLLAGKNNKGSSSIGTVTFPLTHNNFHMNLSGAKDSPDGTFSMIQARARVGHPHPNAYNIKLPATATSQAREVSWTLSSRNNPKVVSYKLCDDTNRLIATWSLVADQKYQAVLRWHVDPPSEVEERIVLLSFIGGLSRLKLKGKGEVNDMRSTMTRYNGFWFMAILGTAGVA</sequence>
<dbReference type="RefSeq" id="XP_033671982.1">
    <property type="nucleotide sequence ID" value="XM_033804766.1"/>
</dbReference>
<accession>A0A6A6CWK0</accession>
<evidence type="ECO:0000313" key="2">
    <source>
        <dbReference type="Proteomes" id="UP000799537"/>
    </source>
</evidence>
<dbReference type="AlphaFoldDB" id="A0A6A6CWK0"/>
<gene>
    <name evidence="1" type="ORF">M409DRAFT_19064</name>
</gene>
<dbReference type="Proteomes" id="UP000799537">
    <property type="component" value="Unassembled WGS sequence"/>
</dbReference>
<organism evidence="1 2">
    <name type="scientific">Zasmidium cellare ATCC 36951</name>
    <dbReference type="NCBI Taxonomy" id="1080233"/>
    <lineage>
        <taxon>Eukaryota</taxon>
        <taxon>Fungi</taxon>
        <taxon>Dikarya</taxon>
        <taxon>Ascomycota</taxon>
        <taxon>Pezizomycotina</taxon>
        <taxon>Dothideomycetes</taxon>
        <taxon>Dothideomycetidae</taxon>
        <taxon>Mycosphaerellales</taxon>
        <taxon>Mycosphaerellaceae</taxon>
        <taxon>Zasmidium</taxon>
    </lineage>
</organism>
<reference evidence="1" key="1">
    <citation type="journal article" date="2020" name="Stud. Mycol.">
        <title>101 Dothideomycetes genomes: a test case for predicting lifestyles and emergence of pathogens.</title>
        <authorList>
            <person name="Haridas S."/>
            <person name="Albert R."/>
            <person name="Binder M."/>
            <person name="Bloem J."/>
            <person name="Labutti K."/>
            <person name="Salamov A."/>
            <person name="Andreopoulos B."/>
            <person name="Baker S."/>
            <person name="Barry K."/>
            <person name="Bills G."/>
            <person name="Bluhm B."/>
            <person name="Cannon C."/>
            <person name="Castanera R."/>
            <person name="Culley D."/>
            <person name="Daum C."/>
            <person name="Ezra D."/>
            <person name="Gonzalez J."/>
            <person name="Henrissat B."/>
            <person name="Kuo A."/>
            <person name="Liang C."/>
            <person name="Lipzen A."/>
            <person name="Lutzoni F."/>
            <person name="Magnuson J."/>
            <person name="Mondo S."/>
            <person name="Nolan M."/>
            <person name="Ohm R."/>
            <person name="Pangilinan J."/>
            <person name="Park H.-J."/>
            <person name="Ramirez L."/>
            <person name="Alfaro M."/>
            <person name="Sun H."/>
            <person name="Tritt A."/>
            <person name="Yoshinaga Y."/>
            <person name="Zwiers L.-H."/>
            <person name="Turgeon B."/>
            <person name="Goodwin S."/>
            <person name="Spatafora J."/>
            <person name="Crous P."/>
            <person name="Grigoriev I."/>
        </authorList>
    </citation>
    <scope>NUCLEOTIDE SEQUENCE</scope>
    <source>
        <strain evidence="1">ATCC 36951</strain>
    </source>
</reference>
<dbReference type="EMBL" id="ML993584">
    <property type="protein sequence ID" value="KAF2171093.1"/>
    <property type="molecule type" value="Genomic_DNA"/>
</dbReference>
<keyword evidence="2" id="KW-1185">Reference proteome</keyword>
<dbReference type="GeneID" id="54558038"/>
<evidence type="ECO:0000313" key="1">
    <source>
        <dbReference type="EMBL" id="KAF2171093.1"/>
    </source>
</evidence>
<dbReference type="OrthoDB" id="3650354at2759"/>
<proteinExistence type="predicted"/>
<name>A0A6A6CWK0_ZASCE</name>
<protein>
    <submittedName>
        <fullName evidence="1">Uncharacterized protein</fullName>
    </submittedName>
</protein>